<feature type="domain" description="CobB/CobQ-like glutamine amidotransferase" evidence="6">
    <location>
        <begin position="257"/>
        <end position="434"/>
    </location>
</feature>
<accession>A0ABN2RS81</accession>
<keyword evidence="2 4" id="KW-0169">Cobalamin biosynthesis</keyword>
<evidence type="ECO:0000256" key="4">
    <source>
        <dbReference type="HAMAP-Rule" id="MF_00028"/>
    </source>
</evidence>
<dbReference type="InterPro" id="IPR029062">
    <property type="entry name" value="Class_I_gatase-like"/>
</dbReference>
<feature type="domain" description="CobQ/CobB/MinD/ParA nucleotide binding" evidence="5">
    <location>
        <begin position="6"/>
        <end position="237"/>
    </location>
</feature>
<dbReference type="CDD" id="cd01750">
    <property type="entry name" value="GATase1_CobQ"/>
    <property type="match status" value="1"/>
</dbReference>
<protein>
    <recommendedName>
        <fullName evidence="4">Cobyric acid synthase</fullName>
    </recommendedName>
</protein>
<dbReference type="NCBIfam" id="NF001989">
    <property type="entry name" value="PRK00784.1"/>
    <property type="match status" value="1"/>
</dbReference>
<sequence length="505" mass="52714">MIGSLLVAGTTSDAGKSLITAGICRWLKRQGVSVAPFKAQNMSNNSMVVGAGGGAEIGRAQVMQAQAAGAEPEVAMNPVLLKPGSDRTSQVVLMGEVFAEASATSYQDLKPALRTAVLDAYQDLKSRFDVVVCEGAGSPAEINLRDGDLVNMGLAQPLGMPVIVVGDIDRGGVFAAFHGTVALLDAADQRLIAGFVVNKFRGDPSLLTPGLRQIEGFTGRPVLGVVPWLPGLRLDAEDALPIEAYRDHGSSSGPKLRVAVVRFPRISNFTDVDALAIEPGVEVEFTASAAAVESADLVVLPGTKSTVADLAWFRERGLDAALAKRAASGMPILGICGGYQMLGTEIEDEVESRRGTVAGLGLLPVRTVFDPVKTLTRSSGHGLGQPVDGYEIHNGQVAVTGGETVFTDASGAALEGCREGAVWGTIWHGALESDGFRRAYLTHVAEVCGLRFEADPSVSFAAEREKQLDRLGDAVEEHLDTDRLARLIEGGAPTGLPLLAPGAGG</sequence>
<keyword evidence="8" id="KW-1185">Reference proteome</keyword>
<proteinExistence type="inferred from homology"/>
<dbReference type="InterPro" id="IPR033949">
    <property type="entry name" value="CobQ_GATase1"/>
</dbReference>
<dbReference type="Pfam" id="PF01656">
    <property type="entry name" value="CbiA"/>
    <property type="match status" value="1"/>
</dbReference>
<dbReference type="RefSeq" id="WP_344658333.1">
    <property type="nucleotide sequence ID" value="NZ_BAAAQM010000020.1"/>
</dbReference>
<dbReference type="PANTHER" id="PTHR21343">
    <property type="entry name" value="DETHIOBIOTIN SYNTHETASE"/>
    <property type="match status" value="1"/>
</dbReference>
<dbReference type="Gene3D" id="3.40.50.300">
    <property type="entry name" value="P-loop containing nucleotide triphosphate hydrolases"/>
    <property type="match status" value="1"/>
</dbReference>
<evidence type="ECO:0000259" key="6">
    <source>
        <dbReference type="Pfam" id="PF07685"/>
    </source>
</evidence>
<dbReference type="Pfam" id="PF07685">
    <property type="entry name" value="GATase_3"/>
    <property type="match status" value="1"/>
</dbReference>
<dbReference type="InterPro" id="IPR047045">
    <property type="entry name" value="CobQ_N"/>
</dbReference>
<dbReference type="HAMAP" id="MF_00028">
    <property type="entry name" value="CobQ"/>
    <property type="match status" value="1"/>
</dbReference>
<dbReference type="PROSITE" id="PS51273">
    <property type="entry name" value="GATASE_TYPE_1"/>
    <property type="match status" value="1"/>
</dbReference>
<evidence type="ECO:0000256" key="2">
    <source>
        <dbReference type="ARBA" id="ARBA00022573"/>
    </source>
</evidence>
<dbReference type="PANTHER" id="PTHR21343:SF1">
    <property type="entry name" value="COBYRIC ACID SYNTHASE"/>
    <property type="match status" value="1"/>
</dbReference>
<dbReference type="InterPro" id="IPR004459">
    <property type="entry name" value="CobQ_synth"/>
</dbReference>
<dbReference type="NCBIfam" id="TIGR00313">
    <property type="entry name" value="cobQ"/>
    <property type="match status" value="1"/>
</dbReference>
<dbReference type="SUPFAM" id="SSF52317">
    <property type="entry name" value="Class I glutamine amidotransferase-like"/>
    <property type="match status" value="1"/>
</dbReference>
<feature type="active site" evidence="4">
    <location>
        <position position="428"/>
    </location>
</feature>
<dbReference type="PROSITE" id="PS51274">
    <property type="entry name" value="GATASE_COBBQ"/>
    <property type="match status" value="1"/>
</dbReference>
<evidence type="ECO:0000313" key="8">
    <source>
        <dbReference type="Proteomes" id="UP001499854"/>
    </source>
</evidence>
<name>A0ABN2RS81_9ACTN</name>
<feature type="active site" description="Nucleophile" evidence="4">
    <location>
        <position position="336"/>
    </location>
</feature>
<evidence type="ECO:0000256" key="1">
    <source>
        <dbReference type="ARBA" id="ARBA00004953"/>
    </source>
</evidence>
<dbReference type="SUPFAM" id="SSF52540">
    <property type="entry name" value="P-loop containing nucleoside triphosphate hydrolases"/>
    <property type="match status" value="1"/>
</dbReference>
<evidence type="ECO:0000259" key="5">
    <source>
        <dbReference type="Pfam" id="PF01656"/>
    </source>
</evidence>
<comment type="function">
    <text evidence="4">Catalyzes amidations at positions B, D, E, and G on adenosylcobyrinic A,C-diamide. NH(2) groups are provided by glutamine, and one molecule of ATP is hydrogenolyzed for each amidation.</text>
</comment>
<gene>
    <name evidence="4" type="primary">cobQ</name>
    <name evidence="7" type="ORF">GCM10009838_37470</name>
</gene>
<dbReference type="Gene3D" id="3.40.50.880">
    <property type="match status" value="1"/>
</dbReference>
<evidence type="ECO:0000313" key="7">
    <source>
        <dbReference type="EMBL" id="GAA1974036.1"/>
    </source>
</evidence>
<comment type="caution">
    <text evidence="7">The sequence shown here is derived from an EMBL/GenBank/DDBJ whole genome shotgun (WGS) entry which is preliminary data.</text>
</comment>
<dbReference type="InterPro" id="IPR011698">
    <property type="entry name" value="GATase_3"/>
</dbReference>
<evidence type="ECO:0000256" key="3">
    <source>
        <dbReference type="ARBA" id="ARBA00022962"/>
    </source>
</evidence>
<comment type="pathway">
    <text evidence="1 4">Cofactor biosynthesis; adenosylcobalamin biosynthesis.</text>
</comment>
<organism evidence="7 8">
    <name type="scientific">Catenulispora subtropica</name>
    <dbReference type="NCBI Taxonomy" id="450798"/>
    <lineage>
        <taxon>Bacteria</taxon>
        <taxon>Bacillati</taxon>
        <taxon>Actinomycetota</taxon>
        <taxon>Actinomycetes</taxon>
        <taxon>Catenulisporales</taxon>
        <taxon>Catenulisporaceae</taxon>
        <taxon>Catenulispora</taxon>
    </lineage>
</organism>
<dbReference type="InterPro" id="IPR002586">
    <property type="entry name" value="CobQ/CobB/MinD/ParA_Nub-bd_dom"/>
</dbReference>
<reference evidence="7 8" key="1">
    <citation type="journal article" date="2019" name="Int. J. Syst. Evol. Microbiol.">
        <title>The Global Catalogue of Microorganisms (GCM) 10K type strain sequencing project: providing services to taxonomists for standard genome sequencing and annotation.</title>
        <authorList>
            <consortium name="The Broad Institute Genomics Platform"/>
            <consortium name="The Broad Institute Genome Sequencing Center for Infectious Disease"/>
            <person name="Wu L."/>
            <person name="Ma J."/>
        </authorList>
    </citation>
    <scope>NUCLEOTIDE SEQUENCE [LARGE SCALE GENOMIC DNA]</scope>
    <source>
        <strain evidence="7 8">JCM 16013</strain>
    </source>
</reference>
<keyword evidence="3 4" id="KW-0315">Glutamine amidotransferase</keyword>
<comment type="similarity">
    <text evidence="4">Belongs to the CobB/CobQ family. CobQ subfamily.</text>
</comment>
<dbReference type="EMBL" id="BAAAQM010000020">
    <property type="protein sequence ID" value="GAA1974036.1"/>
    <property type="molecule type" value="Genomic_DNA"/>
</dbReference>
<dbReference type="InterPro" id="IPR027417">
    <property type="entry name" value="P-loop_NTPase"/>
</dbReference>
<dbReference type="Proteomes" id="UP001499854">
    <property type="component" value="Unassembled WGS sequence"/>
</dbReference>
<dbReference type="CDD" id="cd05389">
    <property type="entry name" value="CobQ_N"/>
    <property type="match status" value="1"/>
</dbReference>